<dbReference type="Proteomes" id="UP000199754">
    <property type="component" value="Chromosome"/>
</dbReference>
<accession>A0A221JY94</accession>
<organism evidence="2 3">
    <name type="scientific">Pseudosulfitobacter pseudonitzschiae</name>
    <dbReference type="NCBI Taxonomy" id="1402135"/>
    <lineage>
        <taxon>Bacteria</taxon>
        <taxon>Pseudomonadati</taxon>
        <taxon>Pseudomonadota</taxon>
        <taxon>Alphaproteobacteria</taxon>
        <taxon>Rhodobacterales</taxon>
        <taxon>Roseobacteraceae</taxon>
        <taxon>Pseudosulfitobacter</taxon>
    </lineage>
</organism>
<evidence type="ECO:0000313" key="3">
    <source>
        <dbReference type="Proteomes" id="UP000199754"/>
    </source>
</evidence>
<dbReference type="KEGG" id="spse:SULPSESMR1_00874"/>
<protein>
    <submittedName>
        <fullName evidence="2">Integral membrane protein</fullName>
    </submittedName>
</protein>
<keyword evidence="1" id="KW-0812">Transmembrane</keyword>
<dbReference type="Pfam" id="PF10003">
    <property type="entry name" value="DUF2244"/>
    <property type="match status" value="1"/>
</dbReference>
<evidence type="ECO:0000313" key="2">
    <source>
        <dbReference type="EMBL" id="ASM71704.1"/>
    </source>
</evidence>
<keyword evidence="3" id="KW-1185">Reference proteome</keyword>
<proteinExistence type="predicted"/>
<dbReference type="InterPro" id="IPR019253">
    <property type="entry name" value="DUF2244_TM"/>
</dbReference>
<dbReference type="EMBL" id="CP022415">
    <property type="protein sequence ID" value="ASM71704.1"/>
    <property type="molecule type" value="Genomic_DNA"/>
</dbReference>
<dbReference type="AlphaFoldDB" id="A0A221JY94"/>
<keyword evidence="1" id="KW-1133">Transmembrane helix</keyword>
<name>A0A221JY94_9RHOB</name>
<reference evidence="2 3" key="1">
    <citation type="submission" date="2017-07" db="EMBL/GenBank/DDBJ databases">
        <title>Genome Sequence of Sulfitobacter pseudonitzschiae Strain SMR1 Isolated from a culture of the Diatom Skeletonema marinoi.</title>
        <authorList>
            <person name="Topel M."/>
            <person name="Pinder M.I.M."/>
            <person name="Johansson O.N."/>
            <person name="Kourtchenko O."/>
            <person name="Godhe A."/>
            <person name="Clarke A.K."/>
        </authorList>
    </citation>
    <scope>NUCLEOTIDE SEQUENCE [LARGE SCALE GENOMIC DNA]</scope>
    <source>
        <strain evidence="2 3">SMR1</strain>
    </source>
</reference>
<keyword evidence="1" id="KW-0472">Membrane</keyword>
<evidence type="ECO:0000256" key="1">
    <source>
        <dbReference type="SAM" id="Phobius"/>
    </source>
</evidence>
<sequence>MPCATHLTTVTSIPDTKQRVALPRRLAVLSFCADTITKAPAMPYNWTTAPTAPIQELHLWPHQSLPARGMAAFVLTTFTLLLIPTLPLLGTRLLWWLLPFILLAVWGVYFALQHNYRTRQITEVLTLSGDTARLIRTNPKGDTQAWECNRYWTQVTKYEKDGPVPHYVTLKGMGREVEIGAFLSEDERIALYDELNRALRR</sequence>
<feature type="transmembrane region" description="Helical" evidence="1">
    <location>
        <begin position="69"/>
        <end position="87"/>
    </location>
</feature>
<feature type="transmembrane region" description="Helical" evidence="1">
    <location>
        <begin position="93"/>
        <end position="112"/>
    </location>
</feature>
<gene>
    <name evidence="2" type="ORF">SULPSESMR1_00874</name>
</gene>
<dbReference type="STRING" id="1402135.SAMN05444149_105114"/>